<evidence type="ECO:0000256" key="1">
    <source>
        <dbReference type="ARBA" id="ARBA00009437"/>
    </source>
</evidence>
<dbReference type="RefSeq" id="WP_179443848.1">
    <property type="nucleotide sequence ID" value="NZ_JACBZS010000001.1"/>
</dbReference>
<dbReference type="AlphaFoldDB" id="A0A7Z0D6I8"/>
<dbReference type="PANTHER" id="PTHR30346">
    <property type="entry name" value="TRANSCRIPTIONAL DUAL REGULATOR HCAR-RELATED"/>
    <property type="match status" value="1"/>
</dbReference>
<gene>
    <name evidence="6" type="ORF">GGQ54_000382</name>
</gene>
<keyword evidence="4" id="KW-0804">Transcription</keyword>
<reference evidence="6 7" key="1">
    <citation type="submission" date="2020-07" db="EMBL/GenBank/DDBJ databases">
        <title>Sequencing the genomes of 1000 actinobacteria strains.</title>
        <authorList>
            <person name="Klenk H.-P."/>
        </authorList>
    </citation>
    <scope>NUCLEOTIDE SEQUENCE [LARGE SCALE GENOMIC DNA]</scope>
    <source>
        <strain evidence="6 7">DSM 103164</strain>
    </source>
</reference>
<accession>A0A7Z0D6I8</accession>
<dbReference type="InterPro" id="IPR000847">
    <property type="entry name" value="LysR_HTH_N"/>
</dbReference>
<keyword evidence="2" id="KW-0805">Transcription regulation</keyword>
<sequence length="298" mass="31741">MEVRHLMLLRELAERGTVGATARALRVSASAVSQQLRAAERDLGVPLVEPAGRGLRLTRAGELLADGAVEVASALAGVEARFEEFRGAVGGEVGVACVPSAAAMLLPGLFGRLAEGPVTVRIHDRDVAEAGYAELARDHDIVIGHRMGARPLPEWSRLSRVDLLREPLDVALPVGHPLAARDSLAPADLVDEPWVGVPMGYPFDDVRLAVEERTGARVRVVQRVLDNRLVEALVIGGHGIGLLPRFSTRAGAELVLRPLAGVPTGRTVSALARPEVARRVVVRHVIDELRAVGRELAG</sequence>
<dbReference type="InterPro" id="IPR005119">
    <property type="entry name" value="LysR_subst-bd"/>
</dbReference>
<dbReference type="PROSITE" id="PS50931">
    <property type="entry name" value="HTH_LYSR"/>
    <property type="match status" value="1"/>
</dbReference>
<keyword evidence="7" id="KW-1185">Reference proteome</keyword>
<dbReference type="Pfam" id="PF00126">
    <property type="entry name" value="HTH_1"/>
    <property type="match status" value="1"/>
</dbReference>
<dbReference type="SUPFAM" id="SSF53850">
    <property type="entry name" value="Periplasmic binding protein-like II"/>
    <property type="match status" value="1"/>
</dbReference>
<keyword evidence="3 6" id="KW-0238">DNA-binding</keyword>
<evidence type="ECO:0000313" key="7">
    <source>
        <dbReference type="Proteomes" id="UP000527616"/>
    </source>
</evidence>
<dbReference type="PANTHER" id="PTHR30346:SF29">
    <property type="entry name" value="LYSR SUBSTRATE-BINDING"/>
    <property type="match status" value="1"/>
</dbReference>
<dbReference type="Gene3D" id="3.40.190.10">
    <property type="entry name" value="Periplasmic binding protein-like II"/>
    <property type="match status" value="2"/>
</dbReference>
<dbReference type="Proteomes" id="UP000527616">
    <property type="component" value="Unassembled WGS sequence"/>
</dbReference>
<dbReference type="Pfam" id="PF03466">
    <property type="entry name" value="LysR_substrate"/>
    <property type="match status" value="1"/>
</dbReference>
<comment type="similarity">
    <text evidence="1">Belongs to the LysR transcriptional regulatory family.</text>
</comment>
<evidence type="ECO:0000256" key="2">
    <source>
        <dbReference type="ARBA" id="ARBA00023015"/>
    </source>
</evidence>
<dbReference type="Gene3D" id="1.10.10.10">
    <property type="entry name" value="Winged helix-like DNA-binding domain superfamily/Winged helix DNA-binding domain"/>
    <property type="match status" value="1"/>
</dbReference>
<dbReference type="GO" id="GO:0003677">
    <property type="term" value="F:DNA binding"/>
    <property type="evidence" value="ECO:0007669"/>
    <property type="project" value="UniProtKB-KW"/>
</dbReference>
<evidence type="ECO:0000256" key="3">
    <source>
        <dbReference type="ARBA" id="ARBA00023125"/>
    </source>
</evidence>
<evidence type="ECO:0000313" key="6">
    <source>
        <dbReference type="EMBL" id="NYI69822.1"/>
    </source>
</evidence>
<dbReference type="InterPro" id="IPR036390">
    <property type="entry name" value="WH_DNA-bd_sf"/>
</dbReference>
<protein>
    <submittedName>
        <fullName evidence="6">DNA-binding transcriptional LysR family regulator</fullName>
    </submittedName>
</protein>
<evidence type="ECO:0000259" key="5">
    <source>
        <dbReference type="PROSITE" id="PS50931"/>
    </source>
</evidence>
<dbReference type="GO" id="GO:0003700">
    <property type="term" value="F:DNA-binding transcription factor activity"/>
    <property type="evidence" value="ECO:0007669"/>
    <property type="project" value="InterPro"/>
</dbReference>
<evidence type="ECO:0000256" key="4">
    <source>
        <dbReference type="ARBA" id="ARBA00023163"/>
    </source>
</evidence>
<proteinExistence type="inferred from homology"/>
<name>A0A7Z0D6I8_9ACTN</name>
<feature type="domain" description="HTH lysR-type" evidence="5">
    <location>
        <begin position="1"/>
        <end position="58"/>
    </location>
</feature>
<dbReference type="InterPro" id="IPR036388">
    <property type="entry name" value="WH-like_DNA-bd_sf"/>
</dbReference>
<dbReference type="GO" id="GO:0032993">
    <property type="term" value="C:protein-DNA complex"/>
    <property type="evidence" value="ECO:0007669"/>
    <property type="project" value="TreeGrafter"/>
</dbReference>
<comment type="caution">
    <text evidence="6">The sequence shown here is derived from an EMBL/GenBank/DDBJ whole genome shotgun (WGS) entry which is preliminary data.</text>
</comment>
<dbReference type="EMBL" id="JACBZS010000001">
    <property type="protein sequence ID" value="NYI69822.1"/>
    <property type="molecule type" value="Genomic_DNA"/>
</dbReference>
<organism evidence="6 7">
    <name type="scientific">Naumannella cuiyingiana</name>
    <dbReference type="NCBI Taxonomy" id="1347891"/>
    <lineage>
        <taxon>Bacteria</taxon>
        <taxon>Bacillati</taxon>
        <taxon>Actinomycetota</taxon>
        <taxon>Actinomycetes</taxon>
        <taxon>Propionibacteriales</taxon>
        <taxon>Propionibacteriaceae</taxon>
        <taxon>Naumannella</taxon>
    </lineage>
</organism>
<dbReference type="SUPFAM" id="SSF46785">
    <property type="entry name" value="Winged helix' DNA-binding domain"/>
    <property type="match status" value="1"/>
</dbReference>